<dbReference type="PANTHER" id="PTHR30012:SF0">
    <property type="entry name" value="TYPE II SECRETION SYSTEM PROTEIN F-RELATED"/>
    <property type="match status" value="1"/>
</dbReference>
<evidence type="ECO:0000256" key="1">
    <source>
        <dbReference type="ARBA" id="ARBA00004651"/>
    </source>
</evidence>
<evidence type="ECO:0000256" key="2">
    <source>
        <dbReference type="ARBA" id="ARBA00005745"/>
    </source>
</evidence>
<protein>
    <submittedName>
        <fullName evidence="9">Type II secretion system protein</fullName>
    </submittedName>
</protein>
<sequence>MSPARWPSRVPLFAYRAVNARGRVLRGRLEARDLTDVTRALRAAGLHPLGLVSVPPAREGGMRRLARRRRVPLRELEHLCLHLERALDAGVPLLEALADARSVTVNAALAAVLDALAQDVGRGHALSEALARQEARLDPVMAPLIRAGEESGHLTQAFQTLGAHLAWRDDLKRRLGKAVRYPLLVLSVLAGVLFFLTGAVLPDLSTFLAGLGDGPPVQTRALLATSQAMGQLGPWIALGFALAGLGLTVGRRLSPEIAYRIDALLLHLPLIGPLIRRLALARFAHGVALLFQAGVALPQCLAIGRGVLGNRCLAEALDTAAAAVSAGHPLSEALRLSGQFPPLVWRMVRVGEDGGDLAGALEHVGRYHDRDATESSERLVALSEPLLLLVAGGLMAWIVWAVLLPVYDALSGVSL</sequence>
<name>H6SLN6_PARPM</name>
<evidence type="ECO:0000313" key="9">
    <source>
        <dbReference type="EMBL" id="CCG08901.1"/>
    </source>
</evidence>
<dbReference type="InterPro" id="IPR042094">
    <property type="entry name" value="T2SS_GspF_sf"/>
</dbReference>
<evidence type="ECO:0000256" key="5">
    <source>
        <dbReference type="ARBA" id="ARBA00022989"/>
    </source>
</evidence>
<feature type="domain" description="Type II secretion system protein GspF" evidence="8">
    <location>
        <begin position="82"/>
        <end position="202"/>
    </location>
</feature>
<dbReference type="EMBL" id="HE663493">
    <property type="protein sequence ID" value="CCG08901.1"/>
    <property type="molecule type" value="Genomic_DNA"/>
</dbReference>
<reference evidence="9 10" key="1">
    <citation type="submission" date="2012-02" db="EMBL/GenBank/DDBJ databases">
        <title>Shotgun genome sequence of Phaeospirillum photometricum DSM 122.</title>
        <authorList>
            <person name="Duquesne K."/>
            <person name="Sturgis J."/>
        </authorList>
    </citation>
    <scope>NUCLEOTIDE SEQUENCE [LARGE SCALE GENOMIC DNA]</scope>
    <source>
        <strain evidence="10">DSM122</strain>
    </source>
</reference>
<dbReference type="PATRIC" id="fig|1150469.3.peg.2560"/>
<evidence type="ECO:0000313" key="10">
    <source>
        <dbReference type="Proteomes" id="UP000033220"/>
    </source>
</evidence>
<dbReference type="eggNOG" id="COG1459">
    <property type="taxonomic scope" value="Bacteria"/>
</dbReference>
<dbReference type="Gene3D" id="1.20.81.30">
    <property type="entry name" value="Type II secretion system (T2SS), domain F"/>
    <property type="match status" value="2"/>
</dbReference>
<organism evidence="9 10">
    <name type="scientific">Pararhodospirillum photometricum DSM 122</name>
    <dbReference type="NCBI Taxonomy" id="1150469"/>
    <lineage>
        <taxon>Bacteria</taxon>
        <taxon>Pseudomonadati</taxon>
        <taxon>Pseudomonadota</taxon>
        <taxon>Alphaproteobacteria</taxon>
        <taxon>Rhodospirillales</taxon>
        <taxon>Rhodospirillaceae</taxon>
        <taxon>Pararhodospirillum</taxon>
    </lineage>
</organism>
<evidence type="ECO:0000259" key="8">
    <source>
        <dbReference type="Pfam" id="PF00482"/>
    </source>
</evidence>
<feature type="transmembrane region" description="Helical" evidence="7">
    <location>
        <begin position="232"/>
        <end position="250"/>
    </location>
</feature>
<feature type="transmembrane region" description="Helical" evidence="7">
    <location>
        <begin position="181"/>
        <end position="201"/>
    </location>
</feature>
<keyword evidence="5 7" id="KW-1133">Transmembrane helix</keyword>
<keyword evidence="10" id="KW-1185">Reference proteome</keyword>
<evidence type="ECO:0000256" key="6">
    <source>
        <dbReference type="ARBA" id="ARBA00023136"/>
    </source>
</evidence>
<dbReference type="InterPro" id="IPR003004">
    <property type="entry name" value="GspF/PilC"/>
</dbReference>
<dbReference type="HOGENOM" id="CLU_035032_2_1_5"/>
<dbReference type="PANTHER" id="PTHR30012">
    <property type="entry name" value="GENERAL SECRETION PATHWAY PROTEIN"/>
    <property type="match status" value="1"/>
</dbReference>
<evidence type="ECO:0000256" key="7">
    <source>
        <dbReference type="SAM" id="Phobius"/>
    </source>
</evidence>
<keyword evidence="3" id="KW-1003">Cell membrane</keyword>
<feature type="transmembrane region" description="Helical" evidence="7">
    <location>
        <begin position="386"/>
        <end position="407"/>
    </location>
</feature>
<keyword evidence="4 7" id="KW-0812">Transmembrane</keyword>
<dbReference type="STRING" id="1150469.RSPPHO_02275"/>
<accession>H6SLN6</accession>
<comment type="similarity">
    <text evidence="2">Belongs to the GSP F family.</text>
</comment>
<dbReference type="Proteomes" id="UP000033220">
    <property type="component" value="Chromosome DSM 122"/>
</dbReference>
<comment type="subcellular location">
    <subcellularLocation>
        <location evidence="1">Cell membrane</location>
        <topology evidence="1">Multi-pass membrane protein</topology>
    </subcellularLocation>
</comment>
<proteinExistence type="inferred from homology"/>
<feature type="domain" description="Type II secretion system protein GspF" evidence="8">
    <location>
        <begin position="286"/>
        <end position="405"/>
    </location>
</feature>
<dbReference type="AlphaFoldDB" id="H6SLN6"/>
<dbReference type="InterPro" id="IPR018076">
    <property type="entry name" value="T2SS_GspF_dom"/>
</dbReference>
<dbReference type="KEGG" id="rpm:RSPPHO_02275"/>
<evidence type="ECO:0000256" key="4">
    <source>
        <dbReference type="ARBA" id="ARBA00022692"/>
    </source>
</evidence>
<gene>
    <name evidence="9" type="ORF">RSPPHO_02275</name>
</gene>
<evidence type="ECO:0000256" key="3">
    <source>
        <dbReference type="ARBA" id="ARBA00022475"/>
    </source>
</evidence>
<dbReference type="Pfam" id="PF00482">
    <property type="entry name" value="T2SSF"/>
    <property type="match status" value="2"/>
</dbReference>
<keyword evidence="6 7" id="KW-0472">Membrane</keyword>
<dbReference type="GO" id="GO:0005886">
    <property type="term" value="C:plasma membrane"/>
    <property type="evidence" value="ECO:0007669"/>
    <property type="project" value="UniProtKB-SubCell"/>
</dbReference>